<sequence length="323" mass="38344">MAQGLVTFWDVTIEFSQEEWKYLEPAQKDLYRDVTLENFRNLASLGISISKPDVISFLEHEKEPWMLAREMTKQWCPDLVSRQEKLQQKNIVEIESLNWEITESLQCCDLEEPSFTEGWESRGQFERQQENQHCYFKQMRITYESLPTFENHASFTLHHGKETGKKLIECKECGKEFSRGGHLIQHQRTHTGEKPFQCKVCGKTFRRASHLVQHQRIHTCEKPYDCEECGKAFGRTAELLLHQRLHTGVKPFECKDCRKTFRQHSQLILHQRTHTGFSDVWRNLEPWRQVHFQNREVAEGHAGRRFFCLCLTRTPGNFKRTRK</sequence>
<name>A0AC55DAR8_ECHTE</name>
<dbReference type="RefSeq" id="XP_045148834.1">
    <property type="nucleotide sequence ID" value="XM_045292899.1"/>
</dbReference>
<keyword evidence="1" id="KW-1185">Reference proteome</keyword>
<proteinExistence type="predicted"/>
<protein>
    <submittedName>
        <fullName evidence="2">Zinc finger protein 565 isoform X2</fullName>
    </submittedName>
</protein>
<dbReference type="Proteomes" id="UP000694863">
    <property type="component" value="Unplaced"/>
</dbReference>
<reference evidence="2" key="1">
    <citation type="submission" date="2025-08" db="UniProtKB">
        <authorList>
            <consortium name="RefSeq"/>
        </authorList>
    </citation>
    <scope>IDENTIFICATION</scope>
</reference>
<accession>A0AC55DAR8</accession>
<organism evidence="1 2">
    <name type="scientific">Echinops telfairi</name>
    <name type="common">Lesser hedgehog tenrec</name>
    <dbReference type="NCBI Taxonomy" id="9371"/>
    <lineage>
        <taxon>Eukaryota</taxon>
        <taxon>Metazoa</taxon>
        <taxon>Chordata</taxon>
        <taxon>Craniata</taxon>
        <taxon>Vertebrata</taxon>
        <taxon>Euteleostomi</taxon>
        <taxon>Mammalia</taxon>
        <taxon>Eutheria</taxon>
        <taxon>Afrotheria</taxon>
        <taxon>Tenrecidae</taxon>
        <taxon>Tenrecinae</taxon>
        <taxon>Echinops</taxon>
    </lineage>
</organism>
<gene>
    <name evidence="2" type="primary">ZNF565</name>
</gene>
<evidence type="ECO:0000313" key="1">
    <source>
        <dbReference type="Proteomes" id="UP000694863"/>
    </source>
</evidence>
<evidence type="ECO:0000313" key="2">
    <source>
        <dbReference type="RefSeq" id="XP_045148834.1"/>
    </source>
</evidence>